<dbReference type="AlphaFoldDB" id="E6QUP1"/>
<dbReference type="EMBL" id="CABR01000114">
    <property type="protein sequence ID" value="CBI10964.1"/>
    <property type="molecule type" value="Genomic_DNA"/>
</dbReference>
<protein>
    <submittedName>
        <fullName evidence="1">Uncharacterized protein</fullName>
    </submittedName>
</protein>
<accession>E6QUP1</accession>
<organism evidence="1">
    <name type="scientific">mine drainage metagenome</name>
    <dbReference type="NCBI Taxonomy" id="410659"/>
    <lineage>
        <taxon>unclassified sequences</taxon>
        <taxon>metagenomes</taxon>
        <taxon>ecological metagenomes</taxon>
    </lineage>
</organism>
<evidence type="ECO:0000313" key="1">
    <source>
        <dbReference type="EMBL" id="CBI10964.1"/>
    </source>
</evidence>
<sequence>MLKGSAVLVGTHTKFSKADFPAGFQNSFFTKTPRSSMAEKRTDGFIKALTALRSDSSQQRHLQSSASTLICTGLRIGINGEANLILHKTERIPDA</sequence>
<comment type="caution">
    <text evidence="1">The sequence shown here is derived from an EMBL/GenBank/DDBJ whole genome shotgun (WGS) entry which is preliminary data.</text>
</comment>
<name>E6QUP1_9ZZZZ</name>
<reference evidence="1" key="1">
    <citation type="submission" date="2009-10" db="EMBL/GenBank/DDBJ databases">
        <title>Diversity of trophic interactions inside an arsenic-rich microbial ecosystem.</title>
        <authorList>
            <person name="Bertin P.N."/>
            <person name="Heinrich-Salmeron A."/>
            <person name="Pelletier E."/>
            <person name="Goulhen-Chollet F."/>
            <person name="Arsene-Ploetze F."/>
            <person name="Gallien S."/>
            <person name="Calteau A."/>
            <person name="Vallenet D."/>
            <person name="Casiot C."/>
            <person name="Chane-Woon-Ming B."/>
            <person name="Giloteaux L."/>
            <person name="Barakat M."/>
            <person name="Bonnefoy V."/>
            <person name="Bruneel O."/>
            <person name="Chandler M."/>
            <person name="Cleiss J."/>
            <person name="Duran R."/>
            <person name="Elbaz-Poulichet F."/>
            <person name="Fonknechten N."/>
            <person name="Lauga B."/>
            <person name="Mornico D."/>
            <person name="Ortet P."/>
            <person name="Schaeffer C."/>
            <person name="Siguier P."/>
            <person name="Alexander Thil Smith A."/>
            <person name="Van Dorsselaer A."/>
            <person name="Weissenbach J."/>
            <person name="Medigue C."/>
            <person name="Le Paslier D."/>
        </authorList>
    </citation>
    <scope>NUCLEOTIDE SEQUENCE</scope>
</reference>
<gene>
    <name evidence="1" type="ORF">CARN7_1767</name>
</gene>
<proteinExistence type="predicted"/>